<reference evidence="11" key="1">
    <citation type="submission" date="2025-08" db="UniProtKB">
        <authorList>
            <consortium name="RefSeq"/>
        </authorList>
    </citation>
    <scope>IDENTIFICATION</scope>
</reference>
<dbReference type="KEGG" id="alim:106511780"/>
<organism evidence="10 11">
    <name type="scientific">Austrofundulus limnaeus</name>
    <name type="common">Annual killifish</name>
    <dbReference type="NCBI Taxonomy" id="52670"/>
    <lineage>
        <taxon>Eukaryota</taxon>
        <taxon>Metazoa</taxon>
        <taxon>Chordata</taxon>
        <taxon>Craniata</taxon>
        <taxon>Vertebrata</taxon>
        <taxon>Euteleostomi</taxon>
        <taxon>Actinopterygii</taxon>
        <taxon>Neopterygii</taxon>
        <taxon>Teleostei</taxon>
        <taxon>Neoteleostei</taxon>
        <taxon>Acanthomorphata</taxon>
        <taxon>Ovalentaria</taxon>
        <taxon>Atherinomorphae</taxon>
        <taxon>Cyprinodontiformes</taxon>
        <taxon>Rivulidae</taxon>
        <taxon>Austrofundulus</taxon>
    </lineage>
</organism>
<keyword evidence="3 11" id="KW-0436">Ligase</keyword>
<evidence type="ECO:0000256" key="4">
    <source>
        <dbReference type="ARBA" id="ARBA00022741"/>
    </source>
</evidence>
<gene>
    <name evidence="11" type="primary">LOC106511780</name>
</gene>
<dbReference type="InterPro" id="IPR002314">
    <property type="entry name" value="aa-tRNA-synt_IIb"/>
</dbReference>
<dbReference type="PANTHER" id="PTHR11778">
    <property type="entry name" value="SERYL-TRNA SYNTHETASE"/>
    <property type="match status" value="1"/>
</dbReference>
<dbReference type="Proteomes" id="UP000192220">
    <property type="component" value="Unplaced"/>
</dbReference>
<dbReference type="OrthoDB" id="10264585at2759"/>
<evidence type="ECO:0000256" key="1">
    <source>
        <dbReference type="ARBA" id="ARBA00010728"/>
    </source>
</evidence>
<comment type="similarity">
    <text evidence="1">Belongs to the class-II aminoacyl-tRNA synthetase family. Type-1 seryl-tRNA synthetase subfamily.</text>
</comment>
<dbReference type="GeneID" id="106511780"/>
<dbReference type="InterPro" id="IPR045864">
    <property type="entry name" value="aa-tRNA-synth_II/BPL/LPL"/>
</dbReference>
<feature type="domain" description="Aminoacyl-transfer RNA synthetases class-II family profile" evidence="9">
    <location>
        <begin position="1"/>
        <end position="114"/>
    </location>
</feature>
<evidence type="ECO:0000256" key="8">
    <source>
        <dbReference type="SAM" id="MobiDB-lite"/>
    </source>
</evidence>
<keyword evidence="5" id="KW-0067">ATP-binding</keyword>
<evidence type="ECO:0000256" key="2">
    <source>
        <dbReference type="ARBA" id="ARBA00012840"/>
    </source>
</evidence>
<dbReference type="PROSITE" id="PS50862">
    <property type="entry name" value="AA_TRNA_LIGASE_II"/>
    <property type="match status" value="1"/>
</dbReference>
<evidence type="ECO:0000256" key="6">
    <source>
        <dbReference type="ARBA" id="ARBA00023146"/>
    </source>
</evidence>
<dbReference type="InterPro" id="IPR006195">
    <property type="entry name" value="aa-tRNA-synth_II"/>
</dbReference>
<evidence type="ECO:0000256" key="5">
    <source>
        <dbReference type="ARBA" id="ARBA00022840"/>
    </source>
</evidence>
<dbReference type="AlphaFoldDB" id="A0A2I4AKI1"/>
<dbReference type="STRING" id="52670.A0A2I4AKI1"/>
<evidence type="ECO:0000313" key="10">
    <source>
        <dbReference type="Proteomes" id="UP000192220"/>
    </source>
</evidence>
<dbReference type="GO" id="GO:0005524">
    <property type="term" value="F:ATP binding"/>
    <property type="evidence" value="ECO:0007669"/>
    <property type="project" value="UniProtKB-KW"/>
</dbReference>
<protein>
    <recommendedName>
        <fullName evidence="2">serine--tRNA ligase</fullName>
        <ecNumber evidence="2">6.1.1.11</ecNumber>
    </recommendedName>
    <alternativeName>
        <fullName evidence="7">Seryl-tRNA synthetase</fullName>
    </alternativeName>
</protein>
<dbReference type="EC" id="6.1.1.11" evidence="2"/>
<evidence type="ECO:0000256" key="7">
    <source>
        <dbReference type="ARBA" id="ARBA00031113"/>
    </source>
</evidence>
<dbReference type="SUPFAM" id="SSF55681">
    <property type="entry name" value="Class II aaRS and biotin synthetases"/>
    <property type="match status" value="1"/>
</dbReference>
<accession>A0A2I4AKI1</accession>
<dbReference type="Gene3D" id="3.30.930.10">
    <property type="entry name" value="Bira Bifunctional Protein, Domain 2"/>
    <property type="match status" value="1"/>
</dbReference>
<dbReference type="GO" id="GO:0004828">
    <property type="term" value="F:serine-tRNA ligase activity"/>
    <property type="evidence" value="ECO:0007669"/>
    <property type="project" value="UniProtKB-EC"/>
</dbReference>
<name>A0A2I4AKI1_AUSLI</name>
<dbReference type="GO" id="GO:0006434">
    <property type="term" value="P:seryl-tRNA aminoacylation"/>
    <property type="evidence" value="ECO:0007669"/>
    <property type="project" value="InterPro"/>
</dbReference>
<feature type="compositionally biased region" description="Basic and acidic residues" evidence="8">
    <location>
        <begin position="141"/>
        <end position="153"/>
    </location>
</feature>
<sequence length="179" mass="19964">MFDEMIGTAEEFYQSLGIPYRIVNIVSGALNHAASKKLDLEAWFPGSGAFRELVSCSNCTDYQARRLKIRYGQTKKMMDKAEFVHMLNATMCATTRVMCAILENYQTDDGIVVPEKLREFMPPGLNEMIKFVKLAPIDQEVSKKAKKRQEGGGKKKKEGGGGGEPNLPNDMENMSVNDS</sequence>
<evidence type="ECO:0000259" key="9">
    <source>
        <dbReference type="PROSITE" id="PS50862"/>
    </source>
</evidence>
<dbReference type="InParanoid" id="A0A2I4AKI1"/>
<dbReference type="InterPro" id="IPR002317">
    <property type="entry name" value="Ser-tRNA-ligase_type_1"/>
</dbReference>
<keyword evidence="4" id="KW-0547">Nucleotide-binding</keyword>
<keyword evidence="10" id="KW-1185">Reference proteome</keyword>
<dbReference type="Pfam" id="PF00587">
    <property type="entry name" value="tRNA-synt_2b"/>
    <property type="match status" value="1"/>
</dbReference>
<proteinExistence type="inferred from homology"/>
<evidence type="ECO:0000313" key="11">
    <source>
        <dbReference type="RefSeq" id="XP_013855971.1"/>
    </source>
</evidence>
<keyword evidence="6" id="KW-0030">Aminoacyl-tRNA synthetase</keyword>
<dbReference type="PRINTS" id="PR00981">
    <property type="entry name" value="TRNASYNTHSER"/>
</dbReference>
<feature type="region of interest" description="Disordered" evidence="8">
    <location>
        <begin position="141"/>
        <end position="179"/>
    </location>
</feature>
<evidence type="ECO:0000256" key="3">
    <source>
        <dbReference type="ARBA" id="ARBA00022598"/>
    </source>
</evidence>
<dbReference type="RefSeq" id="XP_013855971.1">
    <property type="nucleotide sequence ID" value="XM_014000517.1"/>
</dbReference>